<dbReference type="SUPFAM" id="SSF89155">
    <property type="entry name" value="TorD-like"/>
    <property type="match status" value="1"/>
</dbReference>
<name>A0AAX0LCY2_9BACT</name>
<proteinExistence type="predicted"/>
<accession>A0AAX0LCY2</accession>
<dbReference type="Gene3D" id="1.10.3480.10">
    <property type="entry name" value="TorD-like"/>
    <property type="match status" value="1"/>
</dbReference>
<evidence type="ECO:0000313" key="1">
    <source>
        <dbReference type="EMBL" id="OPA82162.1"/>
    </source>
</evidence>
<dbReference type="AlphaFoldDB" id="A0AAX0LCY2"/>
<dbReference type="EMBL" id="MCRK01000001">
    <property type="protein sequence ID" value="OPA82162.1"/>
    <property type="molecule type" value="Genomic_DNA"/>
</dbReference>
<dbReference type="RefSeq" id="WP_078405771.1">
    <property type="nucleotide sequence ID" value="NZ_CP012548.1"/>
</dbReference>
<protein>
    <submittedName>
        <fullName evidence="1">Formate dehydrogenase-specific chaperone</fullName>
    </submittedName>
</protein>
<evidence type="ECO:0000313" key="2">
    <source>
        <dbReference type="Proteomes" id="UP000189728"/>
    </source>
</evidence>
<sequence length="237" mass="27832">MNKNIDLLRARSYYYEFFATPFFFYEDDRKFSIWKEQLAYIQQNPLSQSDSENFQILNTFDFDSFKKEQNDVLFDFSYTNIPLSASFYEEGRDDGAARLRVIEILKKSAYYRDFSKCKDSEDFVGFIFLAMKTFISDEITNDTNLSLSTELFSSVINGFIDELCDKLYSHEKSVFFKAIAQILNTFIALERSILSIEAPYFKPYQQSVADKALNKVPFKTKMPTPKSKIHWEEFTAL</sequence>
<dbReference type="Proteomes" id="UP000189728">
    <property type="component" value="Unassembled WGS sequence"/>
</dbReference>
<comment type="caution">
    <text evidence="1">The sequence shown here is derived from an EMBL/GenBank/DDBJ whole genome shotgun (WGS) entry which is preliminary data.</text>
</comment>
<organism evidence="1 2">
    <name type="scientific">Campylobacter pinnipediorum subsp. pinnipediorum</name>
    <dbReference type="NCBI Taxonomy" id="1660067"/>
    <lineage>
        <taxon>Bacteria</taxon>
        <taxon>Pseudomonadati</taxon>
        <taxon>Campylobacterota</taxon>
        <taxon>Epsilonproteobacteria</taxon>
        <taxon>Campylobacterales</taxon>
        <taxon>Campylobacteraceae</taxon>
        <taxon>Campylobacter</taxon>
    </lineage>
</organism>
<dbReference type="InterPro" id="IPR036411">
    <property type="entry name" value="TorD-like_sf"/>
</dbReference>
<reference evidence="1 2" key="1">
    <citation type="submission" date="2016-08" db="EMBL/GenBank/DDBJ databases">
        <title>Campylobacter species from sea mammals.</title>
        <authorList>
            <person name="Gilbert M.J."/>
            <person name="Byrne B.A."/>
            <person name="Zomer A.L."/>
            <person name="Wagenaar J.A."/>
        </authorList>
    </citation>
    <scope>NUCLEOTIDE SEQUENCE [LARGE SCALE GENOMIC DNA]</scope>
    <source>
        <strain evidence="1 2">1105248</strain>
    </source>
</reference>
<gene>
    <name evidence="1" type="ORF">BFG04_07105</name>
</gene>